<keyword evidence="14" id="KW-1185">Reference proteome</keyword>
<evidence type="ECO:0000256" key="1">
    <source>
        <dbReference type="ARBA" id="ARBA00004245"/>
    </source>
</evidence>
<evidence type="ECO:0000256" key="5">
    <source>
        <dbReference type="ARBA" id="ARBA00022490"/>
    </source>
</evidence>
<evidence type="ECO:0000256" key="10">
    <source>
        <dbReference type="ARBA" id="ARBA00023157"/>
    </source>
</evidence>
<evidence type="ECO:0000256" key="4">
    <source>
        <dbReference type="ARBA" id="ARBA00022475"/>
    </source>
</evidence>
<name>A0ABQ7TKG1_PHRPL</name>
<keyword evidence="11" id="KW-0325">Glycoprotein</keyword>
<evidence type="ECO:0000313" key="14">
    <source>
        <dbReference type="Proteomes" id="UP000826234"/>
    </source>
</evidence>
<dbReference type="PANTHER" id="PTHR12939">
    <property type="entry name" value="SARCOGLYCAN"/>
    <property type="match status" value="1"/>
</dbReference>
<dbReference type="InterPro" id="IPR039972">
    <property type="entry name" value="Sarcoglycan_gamma/delta/zeta"/>
</dbReference>
<evidence type="ECO:0000256" key="9">
    <source>
        <dbReference type="ARBA" id="ARBA00023136"/>
    </source>
</evidence>
<evidence type="ECO:0000256" key="8">
    <source>
        <dbReference type="ARBA" id="ARBA00022989"/>
    </source>
</evidence>
<dbReference type="Pfam" id="PF04790">
    <property type="entry name" value="Sarcoglycan_1"/>
    <property type="match status" value="2"/>
</dbReference>
<keyword evidence="6" id="KW-0812">Transmembrane</keyword>
<keyword evidence="8" id="KW-1133">Transmembrane helix</keyword>
<evidence type="ECO:0008006" key="15">
    <source>
        <dbReference type="Google" id="ProtNLM"/>
    </source>
</evidence>
<dbReference type="Proteomes" id="UP000826234">
    <property type="component" value="Unassembled WGS sequence"/>
</dbReference>
<protein>
    <recommendedName>
        <fullName evidence="15">Zeta-sarcoglycan</fullName>
    </recommendedName>
</protein>
<evidence type="ECO:0000256" key="2">
    <source>
        <dbReference type="ARBA" id="ARBA00004274"/>
    </source>
</evidence>
<keyword evidence="5" id="KW-0963">Cytoplasm</keyword>
<dbReference type="EMBL" id="JAIPUX010000439">
    <property type="protein sequence ID" value="KAH0629876.1"/>
    <property type="molecule type" value="Genomic_DNA"/>
</dbReference>
<keyword evidence="10" id="KW-1015">Disulfide bond</keyword>
<evidence type="ECO:0000256" key="3">
    <source>
        <dbReference type="ARBA" id="ARBA00007574"/>
    </source>
</evidence>
<comment type="caution">
    <text evidence="13">The sequence shown here is derived from an EMBL/GenBank/DDBJ whole genome shotgun (WGS) entry which is preliminary data.</text>
</comment>
<evidence type="ECO:0000256" key="12">
    <source>
        <dbReference type="ARBA" id="ARBA00023212"/>
    </source>
</evidence>
<gene>
    <name evidence="13" type="ORF">JD844_012333</name>
</gene>
<sequence length="186" mass="20558">VIFIPKLQTSSIPSTILSHHHITSTSDLSSFYCYRLESPTRSLVMEAPKGVIIDAEAGNLEATCRTELKLESKDGEVSRRTYVYHTPEFHSGFPLKVLKSKKLNKQINNTPHCVLLLIYLFFPLSLPIQITLEAANIKLPRLPQGSYSPSGSGQKAYELCVCPNGRLFLTQAGSSSTCQIKTSVCL</sequence>
<dbReference type="InterPro" id="IPR006875">
    <property type="entry name" value="Sarcoglycan"/>
</dbReference>
<evidence type="ECO:0000256" key="7">
    <source>
        <dbReference type="ARBA" id="ARBA00022968"/>
    </source>
</evidence>
<organism evidence="13 14">
    <name type="scientific">Phrynosoma platyrhinos</name>
    <name type="common">Desert horned lizard</name>
    <dbReference type="NCBI Taxonomy" id="52577"/>
    <lineage>
        <taxon>Eukaryota</taxon>
        <taxon>Metazoa</taxon>
        <taxon>Chordata</taxon>
        <taxon>Craniata</taxon>
        <taxon>Vertebrata</taxon>
        <taxon>Euteleostomi</taxon>
        <taxon>Lepidosauria</taxon>
        <taxon>Squamata</taxon>
        <taxon>Bifurcata</taxon>
        <taxon>Unidentata</taxon>
        <taxon>Episquamata</taxon>
        <taxon>Toxicofera</taxon>
        <taxon>Iguania</taxon>
        <taxon>Phrynosomatidae</taxon>
        <taxon>Phrynosomatinae</taxon>
        <taxon>Phrynosoma</taxon>
    </lineage>
</organism>
<comment type="similarity">
    <text evidence="3">Belongs to the sarcoglycan beta/delta/gamma/zeta family.</text>
</comment>
<keyword evidence="9" id="KW-0472">Membrane</keyword>
<feature type="non-terminal residue" evidence="13">
    <location>
        <position position="1"/>
    </location>
</feature>
<keyword evidence="12" id="KW-0206">Cytoskeleton</keyword>
<evidence type="ECO:0000256" key="11">
    <source>
        <dbReference type="ARBA" id="ARBA00023180"/>
    </source>
</evidence>
<dbReference type="PANTHER" id="PTHR12939:SF6">
    <property type="entry name" value="DELTA-SARCOGLYCAN"/>
    <property type="match status" value="1"/>
</dbReference>
<keyword evidence="7" id="KW-0735">Signal-anchor</keyword>
<comment type="subcellular location">
    <subcellularLocation>
        <location evidence="2">Cell membrane</location>
        <location evidence="2">Sarcolemma</location>
        <topology evidence="2">Single-pass type II membrane protein</topology>
    </subcellularLocation>
    <subcellularLocation>
        <location evidence="1">Cytoplasm</location>
        <location evidence="1">Cytoskeleton</location>
    </subcellularLocation>
</comment>
<reference evidence="13 14" key="1">
    <citation type="journal article" date="2022" name="Gigascience">
        <title>A chromosome-level genome assembly and annotation of the desert horned lizard, Phrynosoma platyrhinos, provides insight into chromosomal rearrangements among reptiles.</title>
        <authorList>
            <person name="Koochekian N."/>
            <person name="Ascanio A."/>
            <person name="Farleigh K."/>
            <person name="Card D.C."/>
            <person name="Schield D.R."/>
            <person name="Castoe T.A."/>
            <person name="Jezkova T."/>
        </authorList>
    </citation>
    <scope>NUCLEOTIDE SEQUENCE [LARGE SCALE GENOMIC DNA]</scope>
    <source>
        <strain evidence="13">NK-2021</strain>
    </source>
</reference>
<evidence type="ECO:0000256" key="6">
    <source>
        <dbReference type="ARBA" id="ARBA00022692"/>
    </source>
</evidence>
<accession>A0ABQ7TKG1</accession>
<keyword evidence="4" id="KW-1003">Cell membrane</keyword>
<evidence type="ECO:0000313" key="13">
    <source>
        <dbReference type="EMBL" id="KAH0629876.1"/>
    </source>
</evidence>
<proteinExistence type="inferred from homology"/>